<keyword evidence="1" id="KW-0812">Transmembrane</keyword>
<evidence type="ECO:0000313" key="3">
    <source>
        <dbReference type="Proteomes" id="UP000242310"/>
    </source>
</evidence>
<dbReference type="RefSeq" id="WP_106587189.1">
    <property type="nucleotide sequence ID" value="NZ_PYAV01000001.1"/>
</dbReference>
<dbReference type="OrthoDB" id="2989757at2"/>
<dbReference type="AlphaFoldDB" id="A0A2P8HXZ8"/>
<evidence type="ECO:0000313" key="2">
    <source>
        <dbReference type="EMBL" id="PSL51100.1"/>
    </source>
</evidence>
<protein>
    <submittedName>
        <fullName evidence="2">Uncharacterized protein DUF2627</fullName>
    </submittedName>
</protein>
<dbReference type="Pfam" id="PF11118">
    <property type="entry name" value="DUF2627"/>
    <property type="match status" value="1"/>
</dbReference>
<keyword evidence="3" id="KW-1185">Reference proteome</keyword>
<keyword evidence="1" id="KW-1133">Transmembrane helix</keyword>
<name>A0A2P8HXZ8_9BACI</name>
<keyword evidence="1" id="KW-0472">Membrane</keyword>
<accession>A0A2P8HXZ8</accession>
<sequence length="79" mass="8931">MRIIAFLILVIPGILAGVGIKWMRDVFFGVLHAPIPWLSLQFFLGLAMMIGGIWFIAGFILHRDRKRGKVPPKTEQKSV</sequence>
<gene>
    <name evidence="2" type="ORF">B0H94_1019</name>
</gene>
<organism evidence="2 3">
    <name type="scientific">Salsuginibacillus halophilus</name>
    <dbReference type="NCBI Taxonomy" id="517424"/>
    <lineage>
        <taxon>Bacteria</taxon>
        <taxon>Bacillati</taxon>
        <taxon>Bacillota</taxon>
        <taxon>Bacilli</taxon>
        <taxon>Bacillales</taxon>
        <taxon>Bacillaceae</taxon>
        <taxon>Salsuginibacillus</taxon>
    </lineage>
</organism>
<comment type="caution">
    <text evidence="2">The sequence shown here is derived from an EMBL/GenBank/DDBJ whole genome shotgun (WGS) entry which is preliminary data.</text>
</comment>
<dbReference type="Proteomes" id="UP000242310">
    <property type="component" value="Unassembled WGS sequence"/>
</dbReference>
<dbReference type="InterPro" id="IPR020138">
    <property type="entry name" value="Uncharacterised_YqzF"/>
</dbReference>
<reference evidence="2 3" key="1">
    <citation type="submission" date="2018-03" db="EMBL/GenBank/DDBJ databases">
        <title>Genomic Encyclopedia of Type Strains, Phase III (KMG-III): the genomes of soil and plant-associated and newly described type strains.</title>
        <authorList>
            <person name="Whitman W."/>
        </authorList>
    </citation>
    <scope>NUCLEOTIDE SEQUENCE [LARGE SCALE GENOMIC DNA]</scope>
    <source>
        <strain evidence="2 3">CGMCC 1.07653</strain>
    </source>
</reference>
<dbReference type="EMBL" id="PYAV01000001">
    <property type="protein sequence ID" value="PSL51100.1"/>
    <property type="molecule type" value="Genomic_DNA"/>
</dbReference>
<evidence type="ECO:0000256" key="1">
    <source>
        <dbReference type="SAM" id="Phobius"/>
    </source>
</evidence>
<proteinExistence type="predicted"/>
<feature type="transmembrane region" description="Helical" evidence="1">
    <location>
        <begin position="40"/>
        <end position="61"/>
    </location>
</feature>